<name>A0A0C3CY99_HEBCY</name>
<reference evidence="1 2" key="1">
    <citation type="submission" date="2014-04" db="EMBL/GenBank/DDBJ databases">
        <authorList>
            <consortium name="DOE Joint Genome Institute"/>
            <person name="Kuo A."/>
            <person name="Gay G."/>
            <person name="Dore J."/>
            <person name="Kohler A."/>
            <person name="Nagy L.G."/>
            <person name="Floudas D."/>
            <person name="Copeland A."/>
            <person name="Barry K.W."/>
            <person name="Cichocki N."/>
            <person name="Veneault-Fourrey C."/>
            <person name="LaButti K."/>
            <person name="Lindquist E.A."/>
            <person name="Lipzen A."/>
            <person name="Lundell T."/>
            <person name="Morin E."/>
            <person name="Murat C."/>
            <person name="Sun H."/>
            <person name="Tunlid A."/>
            <person name="Henrissat B."/>
            <person name="Grigoriev I.V."/>
            <person name="Hibbett D.S."/>
            <person name="Martin F."/>
            <person name="Nordberg H.P."/>
            <person name="Cantor M.N."/>
            <person name="Hua S.X."/>
        </authorList>
    </citation>
    <scope>NUCLEOTIDE SEQUENCE [LARGE SCALE GENOMIC DNA]</scope>
    <source>
        <strain evidence="2">h7</strain>
    </source>
</reference>
<protein>
    <submittedName>
        <fullName evidence="1">Uncharacterized protein</fullName>
    </submittedName>
</protein>
<dbReference type="HOGENOM" id="CLU_888667_0_0_1"/>
<accession>A0A0C3CY99</accession>
<sequence>MVIAFHSFGSSRMESQNSDSALQVADDGWVTANLTPNQNTHPQLLHSRPDQSLPVVANERVSPRTQWLAASTTLNFSSGFPDVRQNSSPPEAPALSNLYPTQSPFPSYNGYIESFQASMTPSGFRRGLNVAPMEAERFVGQIARQVQPHFVNHPSASPFPQAHNSYNAYPIPDYRNYFSTPPHESSRNFGFGFDPYRPPPGTHYSFPHNNHAAHSNIFPHGNLLPPDNPTHNFQHNHHLSGFLPVEYGPTGMIHRSFYASPPHMVPSPPIMHQAALRGNGPIAVLGDRNVQVRMIASLLYLLNLENFLEFTGE</sequence>
<reference evidence="2" key="2">
    <citation type="submission" date="2015-01" db="EMBL/GenBank/DDBJ databases">
        <title>Evolutionary Origins and Diversification of the Mycorrhizal Mutualists.</title>
        <authorList>
            <consortium name="DOE Joint Genome Institute"/>
            <consortium name="Mycorrhizal Genomics Consortium"/>
            <person name="Kohler A."/>
            <person name="Kuo A."/>
            <person name="Nagy L.G."/>
            <person name="Floudas D."/>
            <person name="Copeland A."/>
            <person name="Barry K.W."/>
            <person name="Cichocki N."/>
            <person name="Veneault-Fourrey C."/>
            <person name="LaButti K."/>
            <person name="Lindquist E.A."/>
            <person name="Lipzen A."/>
            <person name="Lundell T."/>
            <person name="Morin E."/>
            <person name="Murat C."/>
            <person name="Riley R."/>
            <person name="Ohm R."/>
            <person name="Sun H."/>
            <person name="Tunlid A."/>
            <person name="Henrissat B."/>
            <person name="Grigoriev I.V."/>
            <person name="Hibbett D.S."/>
            <person name="Martin F."/>
        </authorList>
    </citation>
    <scope>NUCLEOTIDE SEQUENCE [LARGE SCALE GENOMIC DNA]</scope>
    <source>
        <strain evidence="2">h7</strain>
    </source>
</reference>
<keyword evidence="2" id="KW-1185">Reference proteome</keyword>
<gene>
    <name evidence="1" type="ORF">M413DRAFT_96021</name>
</gene>
<dbReference type="EMBL" id="KN831768">
    <property type="protein sequence ID" value="KIM49099.1"/>
    <property type="molecule type" value="Genomic_DNA"/>
</dbReference>
<evidence type="ECO:0000313" key="2">
    <source>
        <dbReference type="Proteomes" id="UP000053424"/>
    </source>
</evidence>
<organism evidence="1 2">
    <name type="scientific">Hebeloma cylindrosporum</name>
    <dbReference type="NCBI Taxonomy" id="76867"/>
    <lineage>
        <taxon>Eukaryota</taxon>
        <taxon>Fungi</taxon>
        <taxon>Dikarya</taxon>
        <taxon>Basidiomycota</taxon>
        <taxon>Agaricomycotina</taxon>
        <taxon>Agaricomycetes</taxon>
        <taxon>Agaricomycetidae</taxon>
        <taxon>Agaricales</taxon>
        <taxon>Agaricineae</taxon>
        <taxon>Hymenogastraceae</taxon>
        <taxon>Hebeloma</taxon>
    </lineage>
</organism>
<evidence type="ECO:0000313" key="1">
    <source>
        <dbReference type="EMBL" id="KIM49099.1"/>
    </source>
</evidence>
<dbReference type="AlphaFoldDB" id="A0A0C3CY99"/>
<proteinExistence type="predicted"/>
<dbReference type="Proteomes" id="UP000053424">
    <property type="component" value="Unassembled WGS sequence"/>
</dbReference>